<dbReference type="AlphaFoldDB" id="A0A109JW59"/>
<evidence type="ECO:0000313" key="2">
    <source>
        <dbReference type="EMBL" id="KWV56230.1"/>
    </source>
</evidence>
<dbReference type="Gene3D" id="1.25.40.10">
    <property type="entry name" value="Tetratricopeptide repeat domain"/>
    <property type="match status" value="1"/>
</dbReference>
<dbReference type="RefSeq" id="WP_062369514.1">
    <property type="nucleotide sequence ID" value="NZ_LNCD01000042.1"/>
</dbReference>
<evidence type="ECO:0000313" key="3">
    <source>
        <dbReference type="Proteomes" id="UP000068164"/>
    </source>
</evidence>
<feature type="region of interest" description="Disordered" evidence="1">
    <location>
        <begin position="27"/>
        <end position="47"/>
    </location>
</feature>
<keyword evidence="3" id="KW-1185">Reference proteome</keyword>
<proteinExistence type="predicted"/>
<evidence type="ECO:0008006" key="4">
    <source>
        <dbReference type="Google" id="ProtNLM"/>
    </source>
</evidence>
<accession>A0A109JW59</accession>
<sequence>MLRTASLIALGIAISVAGSDARAVTQSGAVSQPKDTKVETRKSKADERRYRRGFNQGVTRTDQLNSAQLQGIRKRMIGHRKVSYRELQLLADRGDGLAALYVAKRLSTNPAHNADTIHYYTIACTTGRAGAVAPLARQLKSASDGVSKVRLDQAEATLRQHAARRNPVAIDALVKFYASGEPFGTKPQEAERLRREAAKGGDSKVALDLAIAMISEGLLDDDEKSEARRYLAIAEKSPELSVKTVAAAVLRQLDAAPVNPIEVSQ</sequence>
<protein>
    <recommendedName>
        <fullName evidence="4">Sel1 repeat family protein</fullName>
    </recommendedName>
</protein>
<feature type="compositionally biased region" description="Basic and acidic residues" evidence="1">
    <location>
        <begin position="34"/>
        <end position="47"/>
    </location>
</feature>
<comment type="caution">
    <text evidence="2">The sequence shown here is derived from an EMBL/GenBank/DDBJ whole genome shotgun (WGS) entry which is preliminary data.</text>
</comment>
<organism evidence="2 3">
    <name type="scientific">Rhizobium altiplani</name>
    <dbReference type="NCBI Taxonomy" id="1864509"/>
    <lineage>
        <taxon>Bacteria</taxon>
        <taxon>Pseudomonadati</taxon>
        <taxon>Pseudomonadota</taxon>
        <taxon>Alphaproteobacteria</taxon>
        <taxon>Hyphomicrobiales</taxon>
        <taxon>Rhizobiaceae</taxon>
        <taxon>Rhizobium/Agrobacterium group</taxon>
        <taxon>Rhizobium</taxon>
    </lineage>
</organism>
<name>A0A109JW59_9HYPH</name>
<dbReference type="Proteomes" id="UP000068164">
    <property type="component" value="Unassembled WGS sequence"/>
</dbReference>
<dbReference type="SUPFAM" id="SSF81901">
    <property type="entry name" value="HCP-like"/>
    <property type="match status" value="1"/>
</dbReference>
<dbReference type="EMBL" id="LNCD01000042">
    <property type="protein sequence ID" value="KWV56230.1"/>
    <property type="molecule type" value="Genomic_DNA"/>
</dbReference>
<reference evidence="2 3" key="1">
    <citation type="submission" date="2015-11" db="EMBL/GenBank/DDBJ databases">
        <title>Draft Genome Sequence of the Strain BR 10423 (Rhizobium sp.) isolated from nodules of Mimosa pudica.</title>
        <authorList>
            <person name="Barauna A.C."/>
            <person name="Zilli J.E."/>
            <person name="Simoes-Araujo J.L."/>
            <person name="Reis V.M."/>
            <person name="James E.K."/>
            <person name="Reis F.B.Jr."/>
            <person name="Rouws L.F."/>
            <person name="Passos S.R."/>
            <person name="Gois S.R."/>
        </authorList>
    </citation>
    <scope>NUCLEOTIDE SEQUENCE [LARGE SCALE GENOMIC DNA]</scope>
    <source>
        <strain evidence="2 3">BR10423</strain>
    </source>
</reference>
<dbReference type="OrthoDB" id="7869376at2"/>
<evidence type="ECO:0000256" key="1">
    <source>
        <dbReference type="SAM" id="MobiDB-lite"/>
    </source>
</evidence>
<gene>
    <name evidence="2" type="ORF">AS026_35510</name>
</gene>
<dbReference type="InterPro" id="IPR011990">
    <property type="entry name" value="TPR-like_helical_dom_sf"/>
</dbReference>